<evidence type="ECO:0000256" key="17">
    <source>
        <dbReference type="ARBA" id="ARBA00029735"/>
    </source>
</evidence>
<feature type="region of interest" description="Disordered" evidence="18">
    <location>
        <begin position="180"/>
        <end position="219"/>
    </location>
</feature>
<accession>W6MFR5</accession>
<gene>
    <name evidence="19" type="ORF">KUCA_T00000434001</name>
</gene>
<dbReference type="GO" id="GO:0005874">
    <property type="term" value="C:microtubule"/>
    <property type="evidence" value="ECO:0007669"/>
    <property type="project" value="UniProtKB-KW"/>
</dbReference>
<keyword evidence="14" id="KW-0539">Nucleus</keyword>
<evidence type="ECO:0000256" key="9">
    <source>
        <dbReference type="ARBA" id="ARBA00022701"/>
    </source>
</evidence>
<evidence type="ECO:0000256" key="5">
    <source>
        <dbReference type="ARBA" id="ARBA00014520"/>
    </source>
</evidence>
<dbReference type="AlphaFoldDB" id="W6MFR5"/>
<keyword evidence="13" id="KW-0206">Cytoskeleton</keyword>
<dbReference type="GeneID" id="34517876"/>
<feature type="region of interest" description="Disordered" evidence="18">
    <location>
        <begin position="307"/>
        <end position="329"/>
    </location>
</feature>
<evidence type="ECO:0000256" key="15">
    <source>
        <dbReference type="ARBA" id="ARBA00023306"/>
    </source>
</evidence>
<dbReference type="EMBL" id="HG793125">
    <property type="protein sequence ID" value="CDK24471.1"/>
    <property type="molecule type" value="Genomic_DNA"/>
</dbReference>
<dbReference type="STRING" id="1382522.W6MFR5"/>
<dbReference type="InterPro" id="IPR013964">
    <property type="entry name" value="DASH_Ask1"/>
</dbReference>
<evidence type="ECO:0000256" key="4">
    <source>
        <dbReference type="ARBA" id="ARBA00010731"/>
    </source>
</evidence>
<evidence type="ECO:0000256" key="13">
    <source>
        <dbReference type="ARBA" id="ARBA00023212"/>
    </source>
</evidence>
<keyword evidence="16" id="KW-0137">Centromere</keyword>
<evidence type="ECO:0000256" key="12">
    <source>
        <dbReference type="ARBA" id="ARBA00022838"/>
    </source>
</evidence>
<keyword evidence="15" id="KW-0131">Cell cycle</keyword>
<keyword evidence="12" id="KW-0995">Kinetochore</keyword>
<keyword evidence="10" id="KW-0498">Mitosis</keyword>
<evidence type="ECO:0000256" key="10">
    <source>
        <dbReference type="ARBA" id="ARBA00022776"/>
    </source>
</evidence>
<comment type="similarity">
    <text evidence="4">Belongs to the DASH complex ASK1 family.</text>
</comment>
<keyword evidence="20" id="KW-1185">Reference proteome</keyword>
<evidence type="ECO:0000313" key="20">
    <source>
        <dbReference type="Proteomes" id="UP000019384"/>
    </source>
</evidence>
<keyword evidence="8" id="KW-0132">Cell division</keyword>
<keyword evidence="9" id="KW-0493">Microtubule</keyword>
<dbReference type="Pfam" id="PF08655">
    <property type="entry name" value="DASH_Ask1"/>
    <property type="match status" value="1"/>
</dbReference>
<dbReference type="PANTHER" id="PTHR28200">
    <property type="entry name" value="DASH COMPLEX SUBUNIT ASK1"/>
    <property type="match status" value="1"/>
</dbReference>
<dbReference type="HOGENOM" id="CLU_844851_0_0_1"/>
<name>W6MFR5_9ASCO</name>
<reference evidence="19" key="1">
    <citation type="submission" date="2013-12" db="EMBL/GenBank/DDBJ databases">
        <authorList>
            <person name="Genoscope - CEA"/>
        </authorList>
    </citation>
    <scope>NUCLEOTIDE SEQUENCE</scope>
    <source>
        <strain evidence="19">CBS 1993</strain>
    </source>
</reference>
<organism evidence="19 20">
    <name type="scientific">Kuraishia capsulata CBS 1993</name>
    <dbReference type="NCBI Taxonomy" id="1382522"/>
    <lineage>
        <taxon>Eukaryota</taxon>
        <taxon>Fungi</taxon>
        <taxon>Dikarya</taxon>
        <taxon>Ascomycota</taxon>
        <taxon>Saccharomycotina</taxon>
        <taxon>Pichiomycetes</taxon>
        <taxon>Pichiales</taxon>
        <taxon>Pichiaceae</taxon>
        <taxon>Kuraishia</taxon>
    </lineage>
</organism>
<keyword evidence="6" id="KW-0158">Chromosome</keyword>
<evidence type="ECO:0000256" key="1">
    <source>
        <dbReference type="ARBA" id="ARBA00004123"/>
    </source>
</evidence>
<dbReference type="PANTHER" id="PTHR28200:SF1">
    <property type="entry name" value="DASH COMPLEX SUBUNIT ASK1"/>
    <property type="match status" value="1"/>
</dbReference>
<reference evidence="19" key="2">
    <citation type="submission" date="2014-02" db="EMBL/GenBank/DDBJ databases">
        <title>Complete DNA sequence of /Kuraishia capsulata/ illustrates novel genomic features among budding yeasts (/Saccharomycotina/).</title>
        <authorList>
            <person name="Morales L."/>
            <person name="Noel B."/>
            <person name="Porcel B."/>
            <person name="Marcet-Houben M."/>
            <person name="Hullo M-F."/>
            <person name="Sacerdot C."/>
            <person name="Tekaia F."/>
            <person name="Leh-Louis V."/>
            <person name="Despons L."/>
            <person name="Khanna V."/>
            <person name="Aury J-M."/>
            <person name="Barbe V."/>
            <person name="Couloux A."/>
            <person name="Labadie K."/>
            <person name="Pelletier E."/>
            <person name="Souciet J-L."/>
            <person name="Boekhout T."/>
            <person name="Gabaldon T."/>
            <person name="Wincker P."/>
            <person name="Dujon B."/>
        </authorList>
    </citation>
    <scope>NUCLEOTIDE SEQUENCE</scope>
    <source>
        <strain evidence="19">CBS 1993</strain>
    </source>
</reference>
<evidence type="ECO:0000256" key="11">
    <source>
        <dbReference type="ARBA" id="ARBA00022829"/>
    </source>
</evidence>
<evidence type="ECO:0000256" key="7">
    <source>
        <dbReference type="ARBA" id="ARBA00022490"/>
    </source>
</evidence>
<keyword evidence="11" id="KW-0159">Chromosome partition</keyword>
<evidence type="ECO:0000256" key="8">
    <source>
        <dbReference type="ARBA" id="ARBA00022618"/>
    </source>
</evidence>
<dbReference type="OrthoDB" id="5573898at2759"/>
<dbReference type="GO" id="GO:0051301">
    <property type="term" value="P:cell division"/>
    <property type="evidence" value="ECO:0007669"/>
    <property type="project" value="UniProtKB-KW"/>
</dbReference>
<dbReference type="GO" id="GO:0008608">
    <property type="term" value="P:attachment of spindle microtubules to kinetochore"/>
    <property type="evidence" value="ECO:0007669"/>
    <property type="project" value="InterPro"/>
</dbReference>
<evidence type="ECO:0000256" key="3">
    <source>
        <dbReference type="ARBA" id="ARBA00004629"/>
    </source>
</evidence>
<sequence>MSFGGSRMSSRKSLAIRDPATQEKVDLLNRLNIDTVILMREINQDLVDINNIIRKSLMPVIEKYGENCESIRDSVEIWKHFFEASANVDLEGFVDDESQRILADSNTHVFDVGRKSLGASTPNRIDTSPLKAETTLSPVKRATGLDITTGDLFNLSKEMHRVSPNKAFRVQITHDRSLRQINDTNTPARALKKSKIHDDDAGDNDFDDSPSLHPPVLESEMQYSPIRKKPGIYNKFSDPLTLPNLKFGNGNPDNSDSYSTSLTQQPVLSEYGRLQTLQNITDGHSQSIDPIAPTLTAISMNALSAVPEETSELAPPKLAFEDEENPFKE</sequence>
<evidence type="ECO:0000256" key="18">
    <source>
        <dbReference type="SAM" id="MobiDB-lite"/>
    </source>
</evidence>
<evidence type="ECO:0000256" key="6">
    <source>
        <dbReference type="ARBA" id="ARBA00022454"/>
    </source>
</evidence>
<dbReference type="GO" id="GO:0072686">
    <property type="term" value="C:mitotic spindle"/>
    <property type="evidence" value="ECO:0007669"/>
    <property type="project" value="InterPro"/>
</dbReference>
<proteinExistence type="inferred from homology"/>
<keyword evidence="7" id="KW-0963">Cytoplasm</keyword>
<dbReference type="Proteomes" id="UP000019384">
    <property type="component" value="Unassembled WGS sequence"/>
</dbReference>
<comment type="subcellular location">
    <subcellularLocation>
        <location evidence="3">Chromosome</location>
        <location evidence="3">Centromere</location>
        <location evidence="3">Kinetochore</location>
    </subcellularLocation>
    <subcellularLocation>
        <location evidence="2">Cytoplasm</location>
        <location evidence="2">Cytoskeleton</location>
        <location evidence="2">Spindle</location>
    </subcellularLocation>
    <subcellularLocation>
        <location evidence="1">Nucleus</location>
    </subcellularLocation>
</comment>
<dbReference type="GO" id="GO:0044732">
    <property type="term" value="C:mitotic spindle pole body"/>
    <property type="evidence" value="ECO:0007669"/>
    <property type="project" value="TreeGrafter"/>
</dbReference>
<evidence type="ECO:0000256" key="2">
    <source>
        <dbReference type="ARBA" id="ARBA00004186"/>
    </source>
</evidence>
<evidence type="ECO:0000256" key="16">
    <source>
        <dbReference type="ARBA" id="ARBA00023328"/>
    </source>
</evidence>
<evidence type="ECO:0000313" key="19">
    <source>
        <dbReference type="EMBL" id="CDK24471.1"/>
    </source>
</evidence>
<dbReference type="RefSeq" id="XP_022456488.1">
    <property type="nucleotide sequence ID" value="XM_022604973.1"/>
</dbReference>
<evidence type="ECO:0000256" key="14">
    <source>
        <dbReference type="ARBA" id="ARBA00023242"/>
    </source>
</evidence>
<protein>
    <recommendedName>
        <fullName evidence="5">DASH complex subunit ASK1</fullName>
    </recommendedName>
    <alternativeName>
        <fullName evidence="17">Outer kinetochore protein ASK1</fullName>
    </alternativeName>
</protein>
<dbReference type="GO" id="GO:0042729">
    <property type="term" value="C:DASH complex"/>
    <property type="evidence" value="ECO:0007669"/>
    <property type="project" value="InterPro"/>
</dbReference>